<dbReference type="AlphaFoldDB" id="A0A9P9A5R0"/>
<gene>
    <name evidence="4" type="ORF">F5X68DRAFT_145363</name>
</gene>
<dbReference type="Proteomes" id="UP000770015">
    <property type="component" value="Unassembled WGS sequence"/>
</dbReference>
<keyword evidence="1" id="KW-0479">Metal-binding</keyword>
<dbReference type="EMBL" id="JAGSXJ010000049">
    <property type="protein sequence ID" value="KAH6661816.1"/>
    <property type="molecule type" value="Genomic_DNA"/>
</dbReference>
<sequence length="335" mass="37912">MTISMSLDHWPKEAAAKIRAVIKQNAHSGAYAVFDMDNTAYHSDIEESLLAFLEARGILTREKLDRSLQLIPFKDTADHQESLFSYYTRLCAIDDMVSYPWVAQIFSGFTLRQLKAYVDDLMDYDGIISATHYDSSGIGPVTVTIDKPRPFRGQQKLFNLLMKNGINVYIVSASPEEIVRCIASNPKYGYNVPPENVIGASMLLRNEDASILTVSRKQIQDGTYDEQANLDLLLTPYLWTPTPWMAGKHASIMTYIDEWKKPILISGDNPHSDGYMLFHDVDVSKGGIRIFVNRKDDYMNALEGMVVKNSARQKEMGLEVTADRNWIVVKPEEIL</sequence>
<dbReference type="GO" id="GO:0046872">
    <property type="term" value="F:metal ion binding"/>
    <property type="evidence" value="ECO:0007669"/>
    <property type="project" value="UniProtKB-KW"/>
</dbReference>
<dbReference type="PANTHER" id="PTHR43344:SF13">
    <property type="entry name" value="PHOSPHATASE RV3661-RELATED"/>
    <property type="match status" value="1"/>
</dbReference>
<comment type="caution">
    <text evidence="4">The sequence shown here is derived from an EMBL/GenBank/DDBJ whole genome shotgun (WGS) entry which is preliminary data.</text>
</comment>
<dbReference type="GO" id="GO:0016787">
    <property type="term" value="F:hydrolase activity"/>
    <property type="evidence" value="ECO:0007669"/>
    <property type="project" value="UniProtKB-KW"/>
</dbReference>
<accession>A0A9P9A5R0</accession>
<evidence type="ECO:0008006" key="6">
    <source>
        <dbReference type="Google" id="ProtNLM"/>
    </source>
</evidence>
<evidence type="ECO:0000256" key="3">
    <source>
        <dbReference type="ARBA" id="ARBA00022842"/>
    </source>
</evidence>
<keyword evidence="3" id="KW-0460">Magnesium</keyword>
<name>A0A9P9A5R0_9PEZI</name>
<keyword evidence="5" id="KW-1185">Reference proteome</keyword>
<dbReference type="InterPro" id="IPR023214">
    <property type="entry name" value="HAD_sf"/>
</dbReference>
<dbReference type="InterPro" id="IPR036412">
    <property type="entry name" value="HAD-like_sf"/>
</dbReference>
<evidence type="ECO:0000256" key="1">
    <source>
        <dbReference type="ARBA" id="ARBA00022723"/>
    </source>
</evidence>
<evidence type="ECO:0000313" key="4">
    <source>
        <dbReference type="EMBL" id="KAH6661816.1"/>
    </source>
</evidence>
<dbReference type="Gene3D" id="1.20.1440.310">
    <property type="match status" value="1"/>
</dbReference>
<organism evidence="4 5">
    <name type="scientific">Plectosphaerella plurivora</name>
    <dbReference type="NCBI Taxonomy" id="936078"/>
    <lineage>
        <taxon>Eukaryota</taxon>
        <taxon>Fungi</taxon>
        <taxon>Dikarya</taxon>
        <taxon>Ascomycota</taxon>
        <taxon>Pezizomycotina</taxon>
        <taxon>Sordariomycetes</taxon>
        <taxon>Hypocreomycetidae</taxon>
        <taxon>Glomerellales</taxon>
        <taxon>Plectosphaerellaceae</taxon>
        <taxon>Plectosphaerella</taxon>
    </lineage>
</organism>
<dbReference type="InterPro" id="IPR050582">
    <property type="entry name" value="HAD-like_SerB"/>
</dbReference>
<evidence type="ECO:0000256" key="2">
    <source>
        <dbReference type="ARBA" id="ARBA00022801"/>
    </source>
</evidence>
<dbReference type="OrthoDB" id="5182398at2759"/>
<protein>
    <recommendedName>
        <fullName evidence="6">Haloacid dehalogenase-like hydrolase</fullName>
    </recommendedName>
</protein>
<dbReference type="PANTHER" id="PTHR43344">
    <property type="entry name" value="PHOSPHOSERINE PHOSPHATASE"/>
    <property type="match status" value="1"/>
</dbReference>
<dbReference type="SUPFAM" id="SSF56784">
    <property type="entry name" value="HAD-like"/>
    <property type="match status" value="1"/>
</dbReference>
<reference evidence="4" key="1">
    <citation type="journal article" date="2021" name="Nat. Commun.">
        <title>Genetic determinants of endophytism in the Arabidopsis root mycobiome.</title>
        <authorList>
            <person name="Mesny F."/>
            <person name="Miyauchi S."/>
            <person name="Thiergart T."/>
            <person name="Pickel B."/>
            <person name="Atanasova L."/>
            <person name="Karlsson M."/>
            <person name="Huettel B."/>
            <person name="Barry K.W."/>
            <person name="Haridas S."/>
            <person name="Chen C."/>
            <person name="Bauer D."/>
            <person name="Andreopoulos W."/>
            <person name="Pangilinan J."/>
            <person name="LaButti K."/>
            <person name="Riley R."/>
            <person name="Lipzen A."/>
            <person name="Clum A."/>
            <person name="Drula E."/>
            <person name="Henrissat B."/>
            <person name="Kohler A."/>
            <person name="Grigoriev I.V."/>
            <person name="Martin F.M."/>
            <person name="Hacquard S."/>
        </authorList>
    </citation>
    <scope>NUCLEOTIDE SEQUENCE</scope>
    <source>
        <strain evidence="4">MPI-SDFR-AT-0117</strain>
    </source>
</reference>
<dbReference type="Gene3D" id="3.40.50.1000">
    <property type="entry name" value="HAD superfamily/HAD-like"/>
    <property type="match status" value="1"/>
</dbReference>
<proteinExistence type="predicted"/>
<keyword evidence="2" id="KW-0378">Hydrolase</keyword>
<evidence type="ECO:0000313" key="5">
    <source>
        <dbReference type="Proteomes" id="UP000770015"/>
    </source>
</evidence>